<name>A0A9W6B997_9FLAO</name>
<evidence type="ECO:0008006" key="3">
    <source>
        <dbReference type="Google" id="ProtNLM"/>
    </source>
</evidence>
<dbReference type="EMBL" id="BRVP01000030">
    <property type="protein sequence ID" value="GLB54014.1"/>
    <property type="molecule type" value="Genomic_DNA"/>
</dbReference>
<protein>
    <recommendedName>
        <fullName evidence="3">RHS repeat-associated core domain-containing protein</fullName>
    </recommendedName>
</protein>
<proteinExistence type="predicted"/>
<dbReference type="Proteomes" id="UP001143545">
    <property type="component" value="Unassembled WGS sequence"/>
</dbReference>
<keyword evidence="2" id="KW-1185">Reference proteome</keyword>
<sequence>MNIDPLTELMLRHTPYNYTFNNPIYFIDPDGMAPVGDGYHMNLSVFTNDFEEYDTQYYASTVVNNRGRIIDHDDDGDPGIYLNKRDEKNLIGYELENREYKVGNILYEDEVFDQVKLPKNFLFKLPDSYRVNFELPWFFPTPAGGGWKMGNYLGYFARLKSLYNGGVLKVTVQILANVKGEVNLMKVIRSVEAEAKSAGAKKLVIEGVDIINSKLINPKIFERLGYSIEKTTETTIKITKNLK</sequence>
<dbReference type="Gene3D" id="2.180.10.10">
    <property type="entry name" value="RHS repeat-associated core"/>
    <property type="match status" value="1"/>
</dbReference>
<reference evidence="1" key="1">
    <citation type="submission" date="2022-07" db="EMBL/GenBank/DDBJ databases">
        <title>Taxonomy of Novel Oxalotrophic and Methylotrophic Bacteria.</title>
        <authorList>
            <person name="Sahin N."/>
            <person name="Tani A."/>
        </authorList>
    </citation>
    <scope>NUCLEOTIDE SEQUENCE</scope>
    <source>
        <strain evidence="1">AM327</strain>
    </source>
</reference>
<organism evidence="1 2">
    <name type="scientific">Neptunitalea chrysea</name>
    <dbReference type="NCBI Taxonomy" id="1647581"/>
    <lineage>
        <taxon>Bacteria</taxon>
        <taxon>Pseudomonadati</taxon>
        <taxon>Bacteroidota</taxon>
        <taxon>Flavobacteriia</taxon>
        <taxon>Flavobacteriales</taxon>
        <taxon>Flavobacteriaceae</taxon>
        <taxon>Neptunitalea</taxon>
    </lineage>
</organism>
<dbReference type="AlphaFoldDB" id="A0A9W6B997"/>
<evidence type="ECO:0000313" key="1">
    <source>
        <dbReference type="EMBL" id="GLB54014.1"/>
    </source>
</evidence>
<gene>
    <name evidence="1" type="ORF">NBRC110019_30550</name>
</gene>
<comment type="caution">
    <text evidence="1">The sequence shown here is derived from an EMBL/GenBank/DDBJ whole genome shotgun (WGS) entry which is preliminary data.</text>
</comment>
<accession>A0A9W6B997</accession>
<evidence type="ECO:0000313" key="2">
    <source>
        <dbReference type="Proteomes" id="UP001143545"/>
    </source>
</evidence>